<dbReference type="PANTHER" id="PTHR33406:SF6">
    <property type="entry name" value="MEMBRANE PROTEIN YDGH-RELATED"/>
    <property type="match status" value="1"/>
</dbReference>
<dbReference type="Proteomes" id="UP001156601">
    <property type="component" value="Unassembled WGS sequence"/>
</dbReference>
<organism evidence="9 10">
    <name type="scientific">Agaribacter marinus</name>
    <dbReference type="NCBI Taxonomy" id="1431249"/>
    <lineage>
        <taxon>Bacteria</taxon>
        <taxon>Pseudomonadati</taxon>
        <taxon>Pseudomonadota</taxon>
        <taxon>Gammaproteobacteria</taxon>
        <taxon>Alteromonadales</taxon>
        <taxon>Alteromonadaceae</taxon>
        <taxon>Agaribacter</taxon>
    </lineage>
</organism>
<evidence type="ECO:0000256" key="2">
    <source>
        <dbReference type="ARBA" id="ARBA00010157"/>
    </source>
</evidence>
<sequence length="774" mass="85592">MLSNKFDKKVLNFKGITCLISIIVVVLCAIGSKNLYFRGDYKVFFEDDNPQRVAYENMQRVFSKNESASIIISAKDGDLFNEKSLALIKTLTDESWQTPLSTRVDSITNFQRTYSLEDDLVVEDLVLEPEWLTPDYIKTVKQVSTTEPDLVNKLISEDGHVAMINITVQLPDGDQTKEITEIGKHLRNLLIPIKQRYPNHEFRLSGIAIMTDAMFIAALKDTITLFPLMFLIITVLLCILLRSIYAAVVTLIIVSLSVVATMGAGGWFGMFINIASVNVPIIITTLAIADSVHIISSTRYYMGAGYSQREAILQSIALNRKAIIMTSVTTAIGFLTLNFAKVPILSDLGNLVAIGVIFACLFSLTLLPALLMMKNLNFAPNNKTNSVTNSKTSNVWLAFSNNIQRHFRFILVAAVGLTILSAHLASQNKLNDIAIEYFNKGNEFRQDADFQQDNLSGLSTIDFAIYTDVEHEINNPNYLQVIEDFTLWLENQPEVDHVLSFANTMKRLNMNMENDAPEAYQLPQEREIAAQYLLLYEMSLPYGLDINNQIDINKSATRIMVTLKNLGSEDFTAFESRAKTWMSTHAPEYKMDAASLPLIFAHIGKANMAGMLQGAIIALVLISGLLLVALKSIKLGLISLIPNLLPALFGFAIWAMISGNISMALSVVLTMTLGIIVDDTVHFLVKYQKAVDSGSSIKESVQFAFENVGNALTITTIVLASGFGVLAFSDFAINSDMGTLTAIIIALALIIDLLILPAVLLLQKDKNIRSEKTA</sequence>
<evidence type="ECO:0000313" key="10">
    <source>
        <dbReference type="Proteomes" id="UP001156601"/>
    </source>
</evidence>
<protein>
    <submittedName>
        <fullName evidence="9">RND transporter</fullName>
    </submittedName>
</protein>
<feature type="transmembrane region" description="Helical" evidence="7">
    <location>
        <begin position="248"/>
        <end position="275"/>
    </location>
</feature>
<evidence type="ECO:0000256" key="7">
    <source>
        <dbReference type="SAM" id="Phobius"/>
    </source>
</evidence>
<comment type="caution">
    <text evidence="9">The sequence shown here is derived from an EMBL/GenBank/DDBJ whole genome shotgun (WGS) entry which is preliminary data.</text>
</comment>
<feature type="transmembrane region" description="Helical" evidence="7">
    <location>
        <begin position="322"/>
        <end position="340"/>
    </location>
</feature>
<reference evidence="9" key="1">
    <citation type="journal article" date="2014" name="Int. J. Syst. Evol. Microbiol.">
        <title>Complete genome sequence of Corynebacterium casei LMG S-19264T (=DSM 44701T), isolated from a smear-ripened cheese.</title>
        <authorList>
            <consortium name="US DOE Joint Genome Institute (JGI-PGF)"/>
            <person name="Walter F."/>
            <person name="Albersmeier A."/>
            <person name="Kalinowski J."/>
            <person name="Ruckert C."/>
        </authorList>
    </citation>
    <scope>NUCLEOTIDE SEQUENCE</scope>
    <source>
        <strain evidence="9">NBRC 110023</strain>
    </source>
</reference>
<feature type="transmembrane region" description="Helical" evidence="7">
    <location>
        <begin position="637"/>
        <end position="657"/>
    </location>
</feature>
<keyword evidence="10" id="KW-1185">Reference proteome</keyword>
<feature type="transmembrane region" description="Helical" evidence="7">
    <location>
        <begin position="12"/>
        <end position="32"/>
    </location>
</feature>
<dbReference type="InterPro" id="IPR004869">
    <property type="entry name" value="MMPL_dom"/>
</dbReference>
<feature type="transmembrane region" description="Helical" evidence="7">
    <location>
        <begin position="225"/>
        <end position="241"/>
    </location>
</feature>
<feature type="transmembrane region" description="Helical" evidence="7">
    <location>
        <begin position="663"/>
        <end position="687"/>
    </location>
</feature>
<keyword evidence="5 7" id="KW-1133">Transmembrane helix</keyword>
<comment type="subcellular location">
    <subcellularLocation>
        <location evidence="1">Cell membrane</location>
        <topology evidence="1">Multi-pass membrane protein</topology>
    </subcellularLocation>
</comment>
<dbReference type="GO" id="GO:0005886">
    <property type="term" value="C:plasma membrane"/>
    <property type="evidence" value="ECO:0007669"/>
    <property type="project" value="UniProtKB-SubCell"/>
</dbReference>
<feature type="transmembrane region" description="Helical" evidence="7">
    <location>
        <begin position="352"/>
        <end position="373"/>
    </location>
</feature>
<evidence type="ECO:0000256" key="3">
    <source>
        <dbReference type="ARBA" id="ARBA00022475"/>
    </source>
</evidence>
<name>A0AA37SZJ9_9ALTE</name>
<feature type="transmembrane region" description="Helical" evidence="7">
    <location>
        <begin position="202"/>
        <end position="219"/>
    </location>
</feature>
<dbReference type="Gene3D" id="1.20.1640.10">
    <property type="entry name" value="Multidrug efflux transporter AcrB transmembrane domain"/>
    <property type="match status" value="2"/>
</dbReference>
<accession>A0AA37SZJ9</accession>
<keyword evidence="3" id="KW-1003">Cell membrane</keyword>
<comment type="similarity">
    <text evidence="2">Belongs to the resistance-nodulation-cell division (RND) (TC 2.A.6) family. MmpL subfamily.</text>
</comment>
<proteinExistence type="inferred from homology"/>
<feature type="transmembrane region" description="Helical" evidence="7">
    <location>
        <begin position="740"/>
        <end position="762"/>
    </location>
</feature>
<keyword evidence="6 7" id="KW-0472">Membrane</keyword>
<feature type="domain" description="SSD" evidence="8">
    <location>
        <begin position="635"/>
        <end position="762"/>
    </location>
</feature>
<dbReference type="EMBL" id="BSOT01000007">
    <property type="protein sequence ID" value="GLR72127.1"/>
    <property type="molecule type" value="Genomic_DNA"/>
</dbReference>
<dbReference type="InterPro" id="IPR050545">
    <property type="entry name" value="Mycobact_MmpL"/>
</dbReference>
<dbReference type="SUPFAM" id="SSF82866">
    <property type="entry name" value="Multidrug efflux transporter AcrB transmembrane domain"/>
    <property type="match status" value="2"/>
</dbReference>
<gene>
    <name evidence="9" type="ORF">GCM10007852_30350</name>
</gene>
<evidence type="ECO:0000256" key="5">
    <source>
        <dbReference type="ARBA" id="ARBA00022989"/>
    </source>
</evidence>
<feature type="domain" description="SSD" evidence="8">
    <location>
        <begin position="247"/>
        <end position="373"/>
    </location>
</feature>
<evidence type="ECO:0000313" key="9">
    <source>
        <dbReference type="EMBL" id="GLR72127.1"/>
    </source>
</evidence>
<reference evidence="9" key="2">
    <citation type="submission" date="2023-01" db="EMBL/GenBank/DDBJ databases">
        <title>Draft genome sequence of Agaribacter marinus strain NBRC 110023.</title>
        <authorList>
            <person name="Sun Q."/>
            <person name="Mori K."/>
        </authorList>
    </citation>
    <scope>NUCLEOTIDE SEQUENCE</scope>
    <source>
        <strain evidence="9">NBRC 110023</strain>
    </source>
</reference>
<dbReference type="Pfam" id="PF03176">
    <property type="entry name" value="MMPL"/>
    <property type="match status" value="2"/>
</dbReference>
<feature type="transmembrane region" description="Helical" evidence="7">
    <location>
        <begin position="281"/>
        <end position="301"/>
    </location>
</feature>
<evidence type="ECO:0000256" key="4">
    <source>
        <dbReference type="ARBA" id="ARBA00022692"/>
    </source>
</evidence>
<dbReference type="InterPro" id="IPR000731">
    <property type="entry name" value="SSD"/>
</dbReference>
<feature type="transmembrane region" description="Helical" evidence="7">
    <location>
        <begin position="608"/>
        <end position="630"/>
    </location>
</feature>
<keyword evidence="4 7" id="KW-0812">Transmembrane</keyword>
<evidence type="ECO:0000256" key="6">
    <source>
        <dbReference type="ARBA" id="ARBA00023136"/>
    </source>
</evidence>
<dbReference type="AlphaFoldDB" id="A0AA37SZJ9"/>
<evidence type="ECO:0000256" key="1">
    <source>
        <dbReference type="ARBA" id="ARBA00004651"/>
    </source>
</evidence>
<dbReference type="PANTHER" id="PTHR33406">
    <property type="entry name" value="MEMBRANE PROTEIN MJ1562-RELATED"/>
    <property type="match status" value="1"/>
</dbReference>
<dbReference type="RefSeq" id="WP_284218490.1">
    <property type="nucleotide sequence ID" value="NZ_BSOT01000007.1"/>
</dbReference>
<evidence type="ECO:0000259" key="8">
    <source>
        <dbReference type="PROSITE" id="PS50156"/>
    </source>
</evidence>
<feature type="transmembrane region" description="Helical" evidence="7">
    <location>
        <begin position="407"/>
        <end position="425"/>
    </location>
</feature>
<dbReference type="PROSITE" id="PS50156">
    <property type="entry name" value="SSD"/>
    <property type="match status" value="2"/>
</dbReference>
<feature type="transmembrane region" description="Helical" evidence="7">
    <location>
        <begin position="708"/>
        <end position="728"/>
    </location>
</feature>